<name>A0A9P4NDS1_9PEZI</name>
<dbReference type="InterPro" id="IPR038717">
    <property type="entry name" value="Tc1-like_DDE_dom"/>
</dbReference>
<dbReference type="Proteomes" id="UP000800235">
    <property type="component" value="Unassembled WGS sequence"/>
</dbReference>
<organism evidence="2 3">
    <name type="scientific">Tothia fuscella</name>
    <dbReference type="NCBI Taxonomy" id="1048955"/>
    <lineage>
        <taxon>Eukaryota</taxon>
        <taxon>Fungi</taxon>
        <taxon>Dikarya</taxon>
        <taxon>Ascomycota</taxon>
        <taxon>Pezizomycotina</taxon>
        <taxon>Dothideomycetes</taxon>
        <taxon>Pleosporomycetidae</taxon>
        <taxon>Venturiales</taxon>
        <taxon>Cylindrosympodiaceae</taxon>
        <taxon>Tothia</taxon>
    </lineage>
</organism>
<dbReference type="Gene3D" id="3.30.420.10">
    <property type="entry name" value="Ribonuclease H-like superfamily/Ribonuclease H"/>
    <property type="match status" value="1"/>
</dbReference>
<protein>
    <recommendedName>
        <fullName evidence="1">Tc1-like transposase DDE domain-containing protein</fullName>
    </recommendedName>
</protein>
<dbReference type="GO" id="GO:0003676">
    <property type="term" value="F:nucleic acid binding"/>
    <property type="evidence" value="ECO:0007669"/>
    <property type="project" value="InterPro"/>
</dbReference>
<feature type="domain" description="Tc1-like transposase DDE" evidence="1">
    <location>
        <begin position="1"/>
        <end position="32"/>
    </location>
</feature>
<dbReference type="InterPro" id="IPR036397">
    <property type="entry name" value="RNaseH_sf"/>
</dbReference>
<sequence>PPQSPDLNPIEAVWQIIKQRLRGRKWKTVAEFKAAIQRIYDGITLAQIRRRIGEMPWRCKRVQELEGGRIRSKLW</sequence>
<proteinExistence type="predicted"/>
<feature type="non-terminal residue" evidence="2">
    <location>
        <position position="1"/>
    </location>
</feature>
<evidence type="ECO:0000259" key="1">
    <source>
        <dbReference type="Pfam" id="PF13358"/>
    </source>
</evidence>
<dbReference type="Pfam" id="PF13358">
    <property type="entry name" value="DDE_3"/>
    <property type="match status" value="1"/>
</dbReference>
<evidence type="ECO:0000313" key="2">
    <source>
        <dbReference type="EMBL" id="KAF2415443.1"/>
    </source>
</evidence>
<gene>
    <name evidence="2" type="ORF">EJ08DRAFT_601066</name>
</gene>
<evidence type="ECO:0000313" key="3">
    <source>
        <dbReference type="Proteomes" id="UP000800235"/>
    </source>
</evidence>
<comment type="caution">
    <text evidence="2">The sequence shown here is derived from an EMBL/GenBank/DDBJ whole genome shotgun (WGS) entry which is preliminary data.</text>
</comment>
<keyword evidence="3" id="KW-1185">Reference proteome</keyword>
<reference evidence="2" key="1">
    <citation type="journal article" date="2020" name="Stud. Mycol.">
        <title>101 Dothideomycetes genomes: a test case for predicting lifestyles and emergence of pathogens.</title>
        <authorList>
            <person name="Haridas S."/>
            <person name="Albert R."/>
            <person name="Binder M."/>
            <person name="Bloem J."/>
            <person name="Labutti K."/>
            <person name="Salamov A."/>
            <person name="Andreopoulos B."/>
            <person name="Baker S."/>
            <person name="Barry K."/>
            <person name="Bills G."/>
            <person name="Bluhm B."/>
            <person name="Cannon C."/>
            <person name="Castanera R."/>
            <person name="Culley D."/>
            <person name="Daum C."/>
            <person name="Ezra D."/>
            <person name="Gonzalez J."/>
            <person name="Henrissat B."/>
            <person name="Kuo A."/>
            <person name="Liang C."/>
            <person name="Lipzen A."/>
            <person name="Lutzoni F."/>
            <person name="Magnuson J."/>
            <person name="Mondo S."/>
            <person name="Nolan M."/>
            <person name="Ohm R."/>
            <person name="Pangilinan J."/>
            <person name="Park H.-J."/>
            <person name="Ramirez L."/>
            <person name="Alfaro M."/>
            <person name="Sun H."/>
            <person name="Tritt A."/>
            <person name="Yoshinaga Y."/>
            <person name="Zwiers L.-H."/>
            <person name="Turgeon B."/>
            <person name="Goodwin S."/>
            <person name="Spatafora J."/>
            <person name="Crous P."/>
            <person name="Grigoriev I."/>
        </authorList>
    </citation>
    <scope>NUCLEOTIDE SEQUENCE</scope>
    <source>
        <strain evidence="2">CBS 130266</strain>
    </source>
</reference>
<dbReference type="AlphaFoldDB" id="A0A9P4NDS1"/>
<dbReference type="EMBL" id="MU007207">
    <property type="protein sequence ID" value="KAF2415443.1"/>
    <property type="molecule type" value="Genomic_DNA"/>
</dbReference>
<dbReference type="OrthoDB" id="5410741at2759"/>
<accession>A0A9P4NDS1</accession>